<keyword evidence="3" id="KW-0408">Iron</keyword>
<dbReference type="InterPro" id="IPR026575">
    <property type="entry name" value="GpdQ/CpdA-like"/>
</dbReference>
<evidence type="ECO:0000313" key="6">
    <source>
        <dbReference type="EMBL" id="RKQ69301.1"/>
    </source>
</evidence>
<evidence type="ECO:0000313" key="7">
    <source>
        <dbReference type="Proteomes" id="UP000282211"/>
    </source>
</evidence>
<evidence type="ECO:0000256" key="1">
    <source>
        <dbReference type="ARBA" id="ARBA00022723"/>
    </source>
</evidence>
<keyword evidence="1" id="KW-0479">Metal-binding</keyword>
<name>A0A420WE63_9PROT</name>
<dbReference type="Proteomes" id="UP000282211">
    <property type="component" value="Unassembled WGS sequence"/>
</dbReference>
<dbReference type="Gene3D" id="3.30.750.180">
    <property type="entry name" value="GpdQ, beta-strand dimerisation domain"/>
    <property type="match status" value="1"/>
</dbReference>
<dbReference type="InterPro" id="IPR042283">
    <property type="entry name" value="GpdQ_catalytic"/>
</dbReference>
<proteinExistence type="inferred from homology"/>
<evidence type="ECO:0000259" key="5">
    <source>
        <dbReference type="Pfam" id="PF00149"/>
    </source>
</evidence>
<dbReference type="SUPFAM" id="SSF56300">
    <property type="entry name" value="Metallo-dependent phosphatases"/>
    <property type="match status" value="1"/>
</dbReference>
<evidence type="ECO:0000256" key="3">
    <source>
        <dbReference type="ARBA" id="ARBA00023004"/>
    </source>
</evidence>
<sequence length="284" mass="32198">MIIAQITDLHLGFHGENASCTNRERLRAVLSEVQSKIQSPDLILFTGDLVEIGEDWAYEDLREELETLSIPYYFAFGNHDNRSAFSSTFPEVKFDQGFLQYTIDDWPLRIIVLDSLEVGRHGGGFCSTRAKWLHDRLSEQPDRPTLIALHHPPMRSGIDWMTVSEGEAWVNLLQATLEPFNNVVHIMAGHIHRSIFTQFLDIPLVVCSAVAPQVKLELADIQVDKPDHRILLTDAPAGYCLHQWDGHQITTHNGIAPDGAPIIRYDDKHAFVIRHTLDLPPKEE</sequence>
<evidence type="ECO:0000256" key="2">
    <source>
        <dbReference type="ARBA" id="ARBA00022801"/>
    </source>
</evidence>
<dbReference type="Pfam" id="PF00149">
    <property type="entry name" value="Metallophos"/>
    <property type="match status" value="1"/>
</dbReference>
<feature type="domain" description="Calcineurin-like phosphoesterase" evidence="5">
    <location>
        <begin position="2"/>
        <end position="193"/>
    </location>
</feature>
<comment type="caution">
    <text evidence="6">The sequence shown here is derived from an EMBL/GenBank/DDBJ whole genome shotgun (WGS) entry which is preliminary data.</text>
</comment>
<dbReference type="Gene3D" id="3.60.21.40">
    <property type="entry name" value="GpdQ, catalytic alpha/beta sandwich domain"/>
    <property type="match status" value="1"/>
</dbReference>
<dbReference type="InterPro" id="IPR029052">
    <property type="entry name" value="Metallo-depent_PP-like"/>
</dbReference>
<dbReference type="PANTHER" id="PTHR42988:SF2">
    <property type="entry name" value="CYCLIC NUCLEOTIDE PHOSPHODIESTERASE CBUA0032-RELATED"/>
    <property type="match status" value="1"/>
</dbReference>
<dbReference type="OrthoDB" id="651281at2"/>
<dbReference type="FunCoup" id="A0A420WE63">
    <property type="interactions" value="48"/>
</dbReference>
<dbReference type="EMBL" id="RBII01000002">
    <property type="protein sequence ID" value="RKQ69301.1"/>
    <property type="molecule type" value="Genomic_DNA"/>
</dbReference>
<dbReference type="RefSeq" id="WP_121101758.1">
    <property type="nucleotide sequence ID" value="NZ_RBII01000002.1"/>
</dbReference>
<dbReference type="GO" id="GO:0004112">
    <property type="term" value="F:cyclic-nucleotide phosphodiesterase activity"/>
    <property type="evidence" value="ECO:0007669"/>
    <property type="project" value="InterPro"/>
</dbReference>
<reference evidence="6 7" key="1">
    <citation type="submission" date="2018-10" db="EMBL/GenBank/DDBJ databases">
        <title>Genomic Encyclopedia of Type Strains, Phase IV (KMG-IV): sequencing the most valuable type-strain genomes for metagenomic binning, comparative biology and taxonomic classification.</title>
        <authorList>
            <person name="Goeker M."/>
        </authorList>
    </citation>
    <scope>NUCLEOTIDE SEQUENCE [LARGE SCALE GENOMIC DNA]</scope>
    <source>
        <strain evidence="6 7">DSM 22008</strain>
    </source>
</reference>
<dbReference type="InterPro" id="IPR050884">
    <property type="entry name" value="CNP_phosphodiesterase-III"/>
</dbReference>
<gene>
    <name evidence="6" type="ORF">DES40_2100</name>
</gene>
<comment type="similarity">
    <text evidence="4">Belongs to the cyclic nucleotide phosphodiesterase class-III family.</text>
</comment>
<dbReference type="CDD" id="cd07402">
    <property type="entry name" value="MPP_GpdQ"/>
    <property type="match status" value="1"/>
</dbReference>
<dbReference type="AlphaFoldDB" id="A0A420WE63"/>
<dbReference type="InParanoid" id="A0A420WE63"/>
<keyword evidence="2" id="KW-0378">Hydrolase</keyword>
<dbReference type="InterPro" id="IPR042281">
    <property type="entry name" value="GpdQ_beta-strand"/>
</dbReference>
<dbReference type="InterPro" id="IPR004843">
    <property type="entry name" value="Calcineurin-like_PHP"/>
</dbReference>
<protein>
    <submittedName>
        <fullName evidence="6">Calcineurin-like phosphoesterase family protein</fullName>
    </submittedName>
</protein>
<organism evidence="6 7">
    <name type="scientific">Litorimonas taeanensis</name>
    <dbReference type="NCBI Taxonomy" id="568099"/>
    <lineage>
        <taxon>Bacteria</taxon>
        <taxon>Pseudomonadati</taxon>
        <taxon>Pseudomonadota</taxon>
        <taxon>Alphaproteobacteria</taxon>
        <taxon>Maricaulales</taxon>
        <taxon>Robiginitomaculaceae</taxon>
    </lineage>
</organism>
<evidence type="ECO:0000256" key="4">
    <source>
        <dbReference type="ARBA" id="ARBA00025742"/>
    </source>
</evidence>
<dbReference type="PANTHER" id="PTHR42988">
    <property type="entry name" value="PHOSPHOHYDROLASE"/>
    <property type="match status" value="1"/>
</dbReference>
<dbReference type="GO" id="GO:0046872">
    <property type="term" value="F:metal ion binding"/>
    <property type="evidence" value="ECO:0007669"/>
    <property type="project" value="UniProtKB-KW"/>
</dbReference>
<keyword evidence="7" id="KW-1185">Reference proteome</keyword>
<accession>A0A420WE63</accession>